<comment type="caution">
    <text evidence="3">The sequence shown here is derived from an EMBL/GenBank/DDBJ whole genome shotgun (WGS) entry which is preliminary data.</text>
</comment>
<feature type="chain" id="PRO_5022721842" evidence="1">
    <location>
        <begin position="26"/>
        <end position="146"/>
    </location>
</feature>
<protein>
    <submittedName>
        <fullName evidence="3">Dabb family protein</fullName>
    </submittedName>
</protein>
<evidence type="ECO:0000256" key="1">
    <source>
        <dbReference type="SAM" id="SignalP"/>
    </source>
</evidence>
<evidence type="ECO:0000313" key="3">
    <source>
        <dbReference type="EMBL" id="TXF90738.1"/>
    </source>
</evidence>
<dbReference type="Gene3D" id="3.30.70.100">
    <property type="match status" value="1"/>
</dbReference>
<dbReference type="SUPFAM" id="SSF54909">
    <property type="entry name" value="Dimeric alpha+beta barrel"/>
    <property type="match status" value="1"/>
</dbReference>
<name>A0A5C7FZK9_9BACT</name>
<organism evidence="3 4">
    <name type="scientific">Neolewinella aurantiaca</name>
    <dbReference type="NCBI Taxonomy" id="2602767"/>
    <lineage>
        <taxon>Bacteria</taxon>
        <taxon>Pseudomonadati</taxon>
        <taxon>Bacteroidota</taxon>
        <taxon>Saprospiria</taxon>
        <taxon>Saprospirales</taxon>
        <taxon>Lewinellaceae</taxon>
        <taxon>Neolewinella</taxon>
    </lineage>
</organism>
<dbReference type="Pfam" id="PF07876">
    <property type="entry name" value="Dabb"/>
    <property type="match status" value="1"/>
</dbReference>
<dbReference type="OrthoDB" id="7189263at2"/>
<feature type="signal peptide" evidence="1">
    <location>
        <begin position="1"/>
        <end position="25"/>
    </location>
</feature>
<dbReference type="InterPro" id="IPR011008">
    <property type="entry name" value="Dimeric_a/b-barrel"/>
</dbReference>
<dbReference type="AlphaFoldDB" id="A0A5C7FZK9"/>
<evidence type="ECO:0000259" key="2">
    <source>
        <dbReference type="PROSITE" id="PS51502"/>
    </source>
</evidence>
<gene>
    <name evidence="3" type="ORF">FUA23_04665</name>
</gene>
<dbReference type="EMBL" id="VOXD01000005">
    <property type="protein sequence ID" value="TXF90738.1"/>
    <property type="molecule type" value="Genomic_DNA"/>
</dbReference>
<dbReference type="InterPro" id="IPR013097">
    <property type="entry name" value="Dabb"/>
</dbReference>
<sequence length="146" mass="16862">MQPIMQRLFILPLLFLSLTFLTTCNQEKEEVIEIERVIDGDMEPGLIHTVYFWLNDDVDEASAMNFEEGVSRLEGVPTVKRFFFGPAASTPTRGVTDNSFDYALILWFDDVAGHDVYQTHPIHLKFVEEQEAKFKRVQVYDNVLSK</sequence>
<proteinExistence type="predicted"/>
<evidence type="ECO:0000313" key="4">
    <source>
        <dbReference type="Proteomes" id="UP000321907"/>
    </source>
</evidence>
<accession>A0A5C7FZK9</accession>
<dbReference type="SMART" id="SM00886">
    <property type="entry name" value="Dabb"/>
    <property type="match status" value="1"/>
</dbReference>
<feature type="domain" description="Stress-response A/B barrel" evidence="2">
    <location>
        <begin position="46"/>
        <end position="142"/>
    </location>
</feature>
<dbReference type="Proteomes" id="UP000321907">
    <property type="component" value="Unassembled WGS sequence"/>
</dbReference>
<reference evidence="3 4" key="1">
    <citation type="submission" date="2019-08" db="EMBL/GenBank/DDBJ databases">
        <title>Lewinella sp. strain SSH13 Genome sequencing and assembly.</title>
        <authorList>
            <person name="Kim I."/>
        </authorList>
    </citation>
    <scope>NUCLEOTIDE SEQUENCE [LARGE SCALE GENOMIC DNA]</scope>
    <source>
        <strain evidence="3 4">SSH13</strain>
    </source>
</reference>
<keyword evidence="1" id="KW-0732">Signal</keyword>
<dbReference type="PROSITE" id="PS51502">
    <property type="entry name" value="S_R_A_B_BARREL"/>
    <property type="match status" value="1"/>
</dbReference>
<keyword evidence="4" id="KW-1185">Reference proteome</keyword>